<dbReference type="Pfam" id="PF24842">
    <property type="entry name" value="UFD1_N2"/>
    <property type="match status" value="1"/>
</dbReference>
<reference evidence="6 7" key="1">
    <citation type="journal article" date="2012" name="Genome Biol. Evol.">
        <title>Nucleomorph genome sequence of the cryptophyte alga Chroomonas mesostigmatica CCMP1168 reveals lineage-specific gene loss and genome complexity.</title>
        <authorList>
            <person name="Moore C.E."/>
            <person name="Curtis B."/>
            <person name="Mills T."/>
            <person name="Tanifuji G."/>
            <person name="Archibald J.M."/>
        </authorList>
    </citation>
    <scope>NUCLEOTIDE SEQUENCE [LARGE SCALE GENOMIC DNA]</scope>
    <source>
        <strain evidence="6 7">CCMP1168</strain>
    </source>
</reference>
<evidence type="ECO:0000256" key="1">
    <source>
        <dbReference type="ARBA" id="ARBA00006043"/>
    </source>
</evidence>
<dbReference type="Gene3D" id="3.10.330.10">
    <property type="match status" value="1"/>
</dbReference>
<feature type="region of interest" description="Disordered" evidence="3">
    <location>
        <begin position="268"/>
        <end position="293"/>
    </location>
</feature>
<evidence type="ECO:0000313" key="7">
    <source>
        <dbReference type="Proteomes" id="UP000243348"/>
    </source>
</evidence>
<feature type="domain" description="Ubiquitin fusion degradation protein UFD1 N-terminal subdomain 2" evidence="5">
    <location>
        <begin position="138"/>
        <end position="188"/>
    </location>
</feature>
<dbReference type="InterPro" id="IPR055418">
    <property type="entry name" value="UFD1_N2"/>
</dbReference>
<dbReference type="GO" id="GO:0006511">
    <property type="term" value="P:ubiquitin-dependent protein catabolic process"/>
    <property type="evidence" value="ECO:0007669"/>
    <property type="project" value="InterPro"/>
</dbReference>
<feature type="compositionally biased region" description="Acidic residues" evidence="3">
    <location>
        <begin position="274"/>
        <end position="293"/>
    </location>
</feature>
<keyword evidence="6" id="KW-0542">Nucleomorph</keyword>
<geneLocation type="nucleomorph" evidence="6"/>
<dbReference type="PANTHER" id="PTHR12555">
    <property type="entry name" value="UBIQUITIN FUSION DEGRADATON PROTEIN 1"/>
    <property type="match status" value="1"/>
</dbReference>
<dbReference type="GO" id="GO:0034098">
    <property type="term" value="C:VCP-NPL4-UFD1 AAA ATPase complex"/>
    <property type="evidence" value="ECO:0007669"/>
    <property type="project" value="TreeGrafter"/>
</dbReference>
<evidence type="ECO:0000313" key="6">
    <source>
        <dbReference type="EMBL" id="AFP65323.1"/>
    </source>
</evidence>
<sequence>MSSIGHYKIKYELYKQFSYKCFSMSLQYYKCEHQESNRAIFPPSLLSRLKIENYNRNYPMFFELGCNLSDENGNPKKTHIGAAEFIGEEGIALLPEWVLENANIKNGGNGFFKSVYLPRAENLVMVPRELSPGEGEFLKVIMEKKLRNIICLTVSDVIPVRLGSKTITLIVKDVKPGSAVSLINNDIQFSYSIPDKSYNFNSVNFTRKKWNKCEKHGRRTWNRTRNSYINDGFDGYLSPSDISVDRENVLNDGHFLKNITAEGSIRETPYIDGVDQEDPFNDGLDQDNPDIYY</sequence>
<dbReference type="EMBL" id="CP003680">
    <property type="protein sequence ID" value="AFP65323.1"/>
    <property type="molecule type" value="Genomic_DNA"/>
</dbReference>
<keyword evidence="2" id="KW-0833">Ubl conjugation pathway</keyword>
<dbReference type="InterPro" id="IPR042299">
    <property type="entry name" value="Ufd1-like_Nn"/>
</dbReference>
<evidence type="ECO:0000256" key="3">
    <source>
        <dbReference type="SAM" id="MobiDB-lite"/>
    </source>
</evidence>
<dbReference type="Proteomes" id="UP000243348">
    <property type="component" value="Nucleomorph 1"/>
</dbReference>
<name>J7G7Q0_9CRYP</name>
<comment type="similarity">
    <text evidence="1">Belongs to the UFD1 family.</text>
</comment>
<accession>J7G7Q0</accession>
<evidence type="ECO:0000259" key="4">
    <source>
        <dbReference type="Pfam" id="PF03152"/>
    </source>
</evidence>
<organism evidence="6 7">
    <name type="scientific">Chroomonas mesostigmatica CCMP1168</name>
    <dbReference type="NCBI Taxonomy" id="1195612"/>
    <lineage>
        <taxon>Eukaryota</taxon>
        <taxon>Cryptophyceae</taxon>
        <taxon>Pyrenomonadales</taxon>
        <taxon>Chroomonadaceae</taxon>
        <taxon>Chroomonas</taxon>
    </lineage>
</organism>
<dbReference type="InterPro" id="IPR055417">
    <property type="entry name" value="UFD1_N1"/>
</dbReference>
<dbReference type="AlphaFoldDB" id="J7G7Q0"/>
<dbReference type="GO" id="GO:0031593">
    <property type="term" value="F:polyubiquitin modification-dependent protein binding"/>
    <property type="evidence" value="ECO:0007669"/>
    <property type="project" value="TreeGrafter"/>
</dbReference>
<gene>
    <name evidence="6" type="primary">ufd</name>
    <name evidence="6" type="ORF">CMESO_132</name>
</gene>
<protein>
    <submittedName>
        <fullName evidence="6">Ubiquitin fusion degradation protein</fullName>
    </submittedName>
</protein>
<dbReference type="InterPro" id="IPR004854">
    <property type="entry name" value="Ufd1-like"/>
</dbReference>
<feature type="domain" description="Ubiquitin fusion degradation protein UFD1 N-terminal subdomain 1" evidence="4">
    <location>
        <begin position="18"/>
        <end position="107"/>
    </location>
</feature>
<dbReference type="PANTHER" id="PTHR12555:SF13">
    <property type="entry name" value="UBIQUITIN RECOGNITION FACTOR IN ER-ASSOCIATED DEGRADATION PROTEIN 1"/>
    <property type="match status" value="1"/>
</dbReference>
<dbReference type="Pfam" id="PF03152">
    <property type="entry name" value="UFD1_N1"/>
    <property type="match status" value="1"/>
</dbReference>
<dbReference type="Gene3D" id="2.40.40.50">
    <property type="entry name" value="Ubiquitin fusion degradation protein UFD1, N-terminal domain"/>
    <property type="match status" value="1"/>
</dbReference>
<evidence type="ECO:0000256" key="2">
    <source>
        <dbReference type="ARBA" id="ARBA00022786"/>
    </source>
</evidence>
<proteinExistence type="inferred from homology"/>
<evidence type="ECO:0000259" key="5">
    <source>
        <dbReference type="Pfam" id="PF24842"/>
    </source>
</evidence>
<dbReference type="GO" id="GO:0036503">
    <property type="term" value="P:ERAD pathway"/>
    <property type="evidence" value="ECO:0007669"/>
    <property type="project" value="TreeGrafter"/>
</dbReference>